<sequence length="158" mass="18083">MKKINEVVLKRNKAEYIESLKGFELPKEQEQFTALPTEMLETTHERYPIVIVSEDEPVGFFVLHSGVRVKEYTDNPRAMLLTALSINHSQQGKGYAKKGMELLNGFVHQEFPECNEIVLAVNNKNIPAQKLYEKVGYKDTARRKIGKLGEQMIFILSV</sequence>
<dbReference type="Proteomes" id="UP000658225">
    <property type="component" value="Unassembled WGS sequence"/>
</dbReference>
<dbReference type="Gene3D" id="3.40.630.30">
    <property type="match status" value="1"/>
</dbReference>
<dbReference type="PANTHER" id="PTHR43328:SF1">
    <property type="entry name" value="N-ACETYLTRANSFERASE DOMAIN-CONTAINING PROTEIN"/>
    <property type="match status" value="1"/>
</dbReference>
<dbReference type="PROSITE" id="PS51186">
    <property type="entry name" value="GNAT"/>
    <property type="match status" value="1"/>
</dbReference>
<evidence type="ECO:0000313" key="2">
    <source>
        <dbReference type="EMBL" id="MBE1555978.1"/>
    </source>
</evidence>
<evidence type="ECO:0000259" key="1">
    <source>
        <dbReference type="PROSITE" id="PS51186"/>
    </source>
</evidence>
<dbReference type="InterPro" id="IPR000182">
    <property type="entry name" value="GNAT_dom"/>
</dbReference>
<name>A0A927R5F4_9BACL</name>
<dbReference type="PANTHER" id="PTHR43328">
    <property type="entry name" value="ACETYLTRANSFERASE-RELATED"/>
    <property type="match status" value="1"/>
</dbReference>
<feature type="domain" description="N-acetyltransferase" evidence="1">
    <location>
        <begin position="7"/>
        <end position="158"/>
    </location>
</feature>
<organism evidence="2 3">
    <name type="scientific">Sporosarcina limicola</name>
    <dbReference type="NCBI Taxonomy" id="34101"/>
    <lineage>
        <taxon>Bacteria</taxon>
        <taxon>Bacillati</taxon>
        <taxon>Bacillota</taxon>
        <taxon>Bacilli</taxon>
        <taxon>Bacillales</taxon>
        <taxon>Caryophanaceae</taxon>
        <taxon>Sporosarcina</taxon>
    </lineage>
</organism>
<evidence type="ECO:0000313" key="3">
    <source>
        <dbReference type="Proteomes" id="UP000658225"/>
    </source>
</evidence>
<accession>A0A927R5F4</accession>
<protein>
    <submittedName>
        <fullName evidence="2">RimJ/RimL family protein N-acetyltransferase</fullName>
    </submittedName>
</protein>
<dbReference type="GO" id="GO:0016747">
    <property type="term" value="F:acyltransferase activity, transferring groups other than amino-acyl groups"/>
    <property type="evidence" value="ECO:0007669"/>
    <property type="project" value="InterPro"/>
</dbReference>
<dbReference type="EMBL" id="JADBEL010000019">
    <property type="protein sequence ID" value="MBE1555978.1"/>
    <property type="molecule type" value="Genomic_DNA"/>
</dbReference>
<dbReference type="InterPro" id="IPR016181">
    <property type="entry name" value="Acyl_CoA_acyltransferase"/>
</dbReference>
<reference evidence="2" key="1">
    <citation type="submission" date="2020-10" db="EMBL/GenBank/DDBJ databases">
        <title>Genomic Encyclopedia of Type Strains, Phase IV (KMG-IV): sequencing the most valuable type-strain genomes for metagenomic binning, comparative biology and taxonomic classification.</title>
        <authorList>
            <person name="Goeker M."/>
        </authorList>
    </citation>
    <scope>NUCLEOTIDE SEQUENCE</scope>
    <source>
        <strain evidence="2">DSM 13886</strain>
    </source>
</reference>
<gene>
    <name evidence="2" type="ORF">H4683_003099</name>
</gene>
<keyword evidence="3" id="KW-1185">Reference proteome</keyword>
<proteinExistence type="predicted"/>
<dbReference type="RefSeq" id="WP_192599664.1">
    <property type="nucleotide sequence ID" value="NZ_JADBEL010000019.1"/>
</dbReference>
<comment type="caution">
    <text evidence="2">The sequence shown here is derived from an EMBL/GenBank/DDBJ whole genome shotgun (WGS) entry which is preliminary data.</text>
</comment>
<dbReference type="Pfam" id="PF00583">
    <property type="entry name" value="Acetyltransf_1"/>
    <property type="match status" value="1"/>
</dbReference>
<dbReference type="SUPFAM" id="SSF55729">
    <property type="entry name" value="Acyl-CoA N-acyltransferases (Nat)"/>
    <property type="match status" value="1"/>
</dbReference>
<dbReference type="AlphaFoldDB" id="A0A927R5F4"/>